<evidence type="ECO:0000256" key="1">
    <source>
        <dbReference type="ARBA" id="ARBA00004123"/>
    </source>
</evidence>
<reference evidence="8" key="1">
    <citation type="submission" date="2022-07" db="EMBL/GenBank/DDBJ databases">
        <title>Phylogenomic reconstructions and comparative analyses of Kickxellomycotina fungi.</title>
        <authorList>
            <person name="Reynolds N.K."/>
            <person name="Stajich J.E."/>
            <person name="Barry K."/>
            <person name="Grigoriev I.V."/>
            <person name="Crous P."/>
            <person name="Smith M.E."/>
        </authorList>
    </citation>
    <scope>NUCLEOTIDE SEQUENCE</scope>
    <source>
        <strain evidence="8">RSA 861</strain>
    </source>
</reference>
<feature type="compositionally biased region" description="Polar residues" evidence="6">
    <location>
        <begin position="222"/>
        <end position="236"/>
    </location>
</feature>
<dbReference type="OrthoDB" id="1898716at2759"/>
<feature type="region of interest" description="Disordered" evidence="6">
    <location>
        <begin position="141"/>
        <end position="310"/>
    </location>
</feature>
<dbReference type="PANTHER" id="PTHR11945">
    <property type="entry name" value="MADS BOX PROTEIN"/>
    <property type="match status" value="1"/>
</dbReference>
<dbReference type="SMART" id="SM00432">
    <property type="entry name" value="MADS"/>
    <property type="match status" value="1"/>
</dbReference>
<organism evidence="8 9">
    <name type="scientific">Tieghemiomyces parasiticus</name>
    <dbReference type="NCBI Taxonomy" id="78921"/>
    <lineage>
        <taxon>Eukaryota</taxon>
        <taxon>Fungi</taxon>
        <taxon>Fungi incertae sedis</taxon>
        <taxon>Zoopagomycota</taxon>
        <taxon>Kickxellomycotina</taxon>
        <taxon>Dimargaritomycetes</taxon>
        <taxon>Dimargaritales</taxon>
        <taxon>Dimargaritaceae</taxon>
        <taxon>Tieghemiomyces</taxon>
    </lineage>
</organism>
<accession>A0A9W8E2S0</accession>
<name>A0A9W8E2S0_9FUNG</name>
<comment type="subcellular location">
    <subcellularLocation>
        <location evidence="1">Nucleus</location>
    </subcellularLocation>
</comment>
<dbReference type="EMBL" id="JANBPT010000013">
    <property type="protein sequence ID" value="KAJ1930196.1"/>
    <property type="molecule type" value="Genomic_DNA"/>
</dbReference>
<gene>
    <name evidence="8" type="ORF">IWQ60_000521</name>
</gene>
<dbReference type="PROSITE" id="PS50066">
    <property type="entry name" value="MADS_BOX_2"/>
    <property type="match status" value="1"/>
</dbReference>
<keyword evidence="5" id="KW-0539">Nucleus</keyword>
<keyword evidence="4" id="KW-0804">Transcription</keyword>
<dbReference type="InterPro" id="IPR036879">
    <property type="entry name" value="TF_MADSbox_sf"/>
</dbReference>
<dbReference type="GO" id="GO:0045944">
    <property type="term" value="P:positive regulation of transcription by RNA polymerase II"/>
    <property type="evidence" value="ECO:0007669"/>
    <property type="project" value="TreeGrafter"/>
</dbReference>
<feature type="compositionally biased region" description="Polar residues" evidence="6">
    <location>
        <begin position="188"/>
        <end position="197"/>
    </location>
</feature>
<keyword evidence="3" id="KW-0238">DNA-binding</keyword>
<feature type="region of interest" description="Disordered" evidence="6">
    <location>
        <begin position="364"/>
        <end position="394"/>
    </location>
</feature>
<evidence type="ECO:0000256" key="3">
    <source>
        <dbReference type="ARBA" id="ARBA00023125"/>
    </source>
</evidence>
<dbReference type="GO" id="GO:0000978">
    <property type="term" value="F:RNA polymerase II cis-regulatory region sequence-specific DNA binding"/>
    <property type="evidence" value="ECO:0007669"/>
    <property type="project" value="TreeGrafter"/>
</dbReference>
<dbReference type="InterPro" id="IPR002100">
    <property type="entry name" value="TF_MADSbox"/>
</dbReference>
<evidence type="ECO:0000256" key="5">
    <source>
        <dbReference type="ARBA" id="ARBA00023242"/>
    </source>
</evidence>
<evidence type="ECO:0000313" key="9">
    <source>
        <dbReference type="Proteomes" id="UP001150569"/>
    </source>
</evidence>
<feature type="compositionally biased region" description="Polar residues" evidence="6">
    <location>
        <begin position="154"/>
        <end position="166"/>
    </location>
</feature>
<proteinExistence type="predicted"/>
<keyword evidence="2" id="KW-0805">Transcription regulation</keyword>
<dbReference type="GO" id="GO:0046983">
    <property type="term" value="F:protein dimerization activity"/>
    <property type="evidence" value="ECO:0007669"/>
    <property type="project" value="InterPro"/>
</dbReference>
<dbReference type="PROSITE" id="PS00350">
    <property type="entry name" value="MADS_BOX_1"/>
    <property type="match status" value="1"/>
</dbReference>
<feature type="domain" description="MADS-box" evidence="7">
    <location>
        <begin position="1"/>
        <end position="61"/>
    </location>
</feature>
<protein>
    <recommendedName>
        <fullName evidence="7">MADS-box domain-containing protein</fullName>
    </recommendedName>
</protein>
<dbReference type="GO" id="GO:0005634">
    <property type="term" value="C:nucleus"/>
    <property type="evidence" value="ECO:0007669"/>
    <property type="project" value="UniProtKB-SubCell"/>
</dbReference>
<dbReference type="Proteomes" id="UP001150569">
    <property type="component" value="Unassembled WGS sequence"/>
</dbReference>
<comment type="caution">
    <text evidence="8">The sequence shown here is derived from an EMBL/GenBank/DDBJ whole genome shotgun (WGS) entry which is preliminary data.</text>
</comment>
<evidence type="ECO:0000256" key="6">
    <source>
        <dbReference type="SAM" id="MobiDB-lite"/>
    </source>
</evidence>
<evidence type="ECO:0000313" key="8">
    <source>
        <dbReference type="EMBL" id="KAJ1930196.1"/>
    </source>
</evidence>
<dbReference type="Gene3D" id="3.40.1810.10">
    <property type="entry name" value="Transcription factor, MADS-box"/>
    <property type="match status" value="1"/>
</dbReference>
<dbReference type="CDD" id="cd00120">
    <property type="entry name" value="MADS"/>
    <property type="match status" value="1"/>
</dbReference>
<dbReference type="AlphaFoldDB" id="A0A9W8E2S0"/>
<evidence type="ECO:0000259" key="7">
    <source>
        <dbReference type="PROSITE" id="PS50066"/>
    </source>
</evidence>
<dbReference type="SUPFAM" id="SSF55455">
    <property type="entry name" value="SRF-like"/>
    <property type="match status" value="1"/>
</dbReference>
<dbReference type="GO" id="GO:0000981">
    <property type="term" value="F:DNA-binding transcription factor activity, RNA polymerase II-specific"/>
    <property type="evidence" value="ECO:0007669"/>
    <property type="project" value="TreeGrafter"/>
</dbReference>
<evidence type="ECO:0000256" key="2">
    <source>
        <dbReference type="ARBA" id="ARBA00023015"/>
    </source>
</evidence>
<dbReference type="PRINTS" id="PR00404">
    <property type="entry name" value="MADSDOMAIN"/>
</dbReference>
<feature type="compositionally biased region" description="Polar residues" evidence="6">
    <location>
        <begin position="385"/>
        <end position="394"/>
    </location>
</feature>
<dbReference type="Pfam" id="PF00319">
    <property type="entry name" value="SRF-TF"/>
    <property type="match status" value="1"/>
</dbReference>
<dbReference type="PANTHER" id="PTHR11945:SF534">
    <property type="entry name" value="MYOCYTE-SPECIFIC ENHANCER FACTOR 2"/>
    <property type="match status" value="1"/>
</dbReference>
<evidence type="ECO:0000256" key="4">
    <source>
        <dbReference type="ARBA" id="ARBA00023163"/>
    </source>
</evidence>
<sequence>MGRKKIQIRTIENDRQKTVTFARRRAGLIKKAHEIAVLCGVKVTLLIFDQKDACHLYSSEPHPDTLIAQYFTKQFTTNESKKRKGEPGEGKVAFGSRRCVAVVNEYRVVSIGSGSEDLAVKGEKKFYDPALHPVTVAQTVASRADEESSHLPAWTTTPTADGSSSHFVPITSFREKPSRPPATKRSHSSANTVTLNDGSVHPGTSLPTPESRPPSGKLLKTATGTFSHLTRTNSMPTHLGLIPKATPSPSQLGLTNRAGPYPPHFDSHRTNSLPSSGRTGPGGPGSNSPSGFGHNGFMATPTPMGGRASYPGTLPLNYPATSTPYIGGPTQTAYSGMATSFESRPPLPGPLFLRYGGQPLQTSGPALTAQPAHHIPQGAFPTNPGAPSSSVAPSQGTCSDVNTIGAITCGTPAPLENTLAQPLGNPCADLSHLGLDLNAIAMIQAFQNASPSTDFPLNNLVGSNFQAWLDEQVQDLPRTD</sequence>
<keyword evidence="9" id="KW-1185">Reference proteome</keyword>